<protein>
    <recommendedName>
        <fullName evidence="8">BOI-related E3 ubiquitin-protein ligase 2</fullName>
    </recommendedName>
</protein>
<evidence type="ECO:0000256" key="4">
    <source>
        <dbReference type="SAM" id="Coils"/>
    </source>
</evidence>
<dbReference type="InParanoid" id="A0A1Q3CB08"/>
<gene>
    <name evidence="6" type="ORF">CFOL_v3_20891</name>
</gene>
<keyword evidence="2" id="KW-0863">Zinc-finger</keyword>
<dbReference type="GO" id="GO:0008270">
    <property type="term" value="F:zinc ion binding"/>
    <property type="evidence" value="ECO:0007669"/>
    <property type="project" value="UniProtKB-KW"/>
</dbReference>
<evidence type="ECO:0000256" key="5">
    <source>
        <dbReference type="SAM" id="MobiDB-lite"/>
    </source>
</evidence>
<keyword evidence="3" id="KW-0862">Zinc</keyword>
<proteinExistence type="predicted"/>
<comment type="caution">
    <text evidence="6">The sequence shown here is derived from an EMBL/GenBank/DDBJ whole genome shotgun (WGS) entry which is preliminary data.</text>
</comment>
<dbReference type="OrthoDB" id="1711136at2759"/>
<accession>A0A1Q3CB08</accession>
<dbReference type="GO" id="GO:0004842">
    <property type="term" value="F:ubiquitin-protein transferase activity"/>
    <property type="evidence" value="ECO:0007669"/>
    <property type="project" value="TreeGrafter"/>
</dbReference>
<keyword evidence="1" id="KW-0479">Metal-binding</keyword>
<name>A0A1Q3CB08_CEPFO</name>
<sequence length="319" mass="36085">MAVQAPYPSNAFCPLQEYQQLIQHHHQEWNPMSRNSLNAYQNYAVGIGGDGQQMVNGTVFSEPERELTCNASGSRKRIRENQMVIAPSQQLLSYHSQQHMQQPKIDDQDIAVINSSMTASTLPMERLINMDRLCASGPTSTSGISQVLDSYIYYQNLELEAFIRLQNKKMRAMVDESRKQHCGILLRMLDEQTLKRLEEKEKELHKVSKVHAELEEKVKQMSAENQMWISMAKKSEATVLSLRQSLEQLLHLNNQVIEGFGESNGLVDGAQSPQQQQPGKDWEETNLELKQRNSCKGCGGADLSVPVLPLPPSLPLQRL</sequence>
<feature type="coiled-coil region" evidence="4">
    <location>
        <begin position="197"/>
        <end position="224"/>
    </location>
</feature>
<reference evidence="7" key="1">
    <citation type="submission" date="2016-04" db="EMBL/GenBank/DDBJ databases">
        <title>Cephalotus genome sequencing.</title>
        <authorList>
            <person name="Fukushima K."/>
            <person name="Hasebe M."/>
            <person name="Fang X."/>
        </authorList>
    </citation>
    <scope>NUCLEOTIDE SEQUENCE [LARGE SCALE GENOMIC DNA]</scope>
    <source>
        <strain evidence="7">cv. St1</strain>
    </source>
</reference>
<dbReference type="PIRSF" id="PIRSF036836">
    <property type="entry name" value="RNase_bind_SBP1"/>
    <property type="match status" value="1"/>
</dbReference>
<dbReference type="AlphaFoldDB" id="A0A1Q3CB08"/>
<organism evidence="6 7">
    <name type="scientific">Cephalotus follicularis</name>
    <name type="common">Albany pitcher plant</name>
    <dbReference type="NCBI Taxonomy" id="3775"/>
    <lineage>
        <taxon>Eukaryota</taxon>
        <taxon>Viridiplantae</taxon>
        <taxon>Streptophyta</taxon>
        <taxon>Embryophyta</taxon>
        <taxon>Tracheophyta</taxon>
        <taxon>Spermatophyta</taxon>
        <taxon>Magnoliopsida</taxon>
        <taxon>eudicotyledons</taxon>
        <taxon>Gunneridae</taxon>
        <taxon>Pentapetalae</taxon>
        <taxon>rosids</taxon>
        <taxon>fabids</taxon>
        <taxon>Oxalidales</taxon>
        <taxon>Cephalotaceae</taxon>
        <taxon>Cephalotus</taxon>
    </lineage>
</organism>
<evidence type="ECO:0000313" key="6">
    <source>
        <dbReference type="EMBL" id="GAV77420.1"/>
    </source>
</evidence>
<evidence type="ECO:0000256" key="2">
    <source>
        <dbReference type="ARBA" id="ARBA00022771"/>
    </source>
</evidence>
<dbReference type="Proteomes" id="UP000187406">
    <property type="component" value="Unassembled WGS sequence"/>
</dbReference>
<dbReference type="PANTHER" id="PTHR42647">
    <property type="entry name" value="SBP (S-RIBONUCLEASE BINDING PROTEIN) FAMILY PROTEIN"/>
    <property type="match status" value="1"/>
</dbReference>
<evidence type="ECO:0000256" key="3">
    <source>
        <dbReference type="ARBA" id="ARBA00022833"/>
    </source>
</evidence>
<feature type="region of interest" description="Disordered" evidence="5">
    <location>
        <begin position="263"/>
        <end position="282"/>
    </location>
</feature>
<keyword evidence="7" id="KW-1185">Reference proteome</keyword>
<evidence type="ECO:0000256" key="1">
    <source>
        <dbReference type="ARBA" id="ARBA00022723"/>
    </source>
</evidence>
<evidence type="ECO:0008006" key="8">
    <source>
        <dbReference type="Google" id="ProtNLM"/>
    </source>
</evidence>
<dbReference type="PANTHER" id="PTHR42647:SF72">
    <property type="entry name" value="EF-HAND CALCIUM-BINDING DOMAIN-CONTAINING PROTEIN 4A"/>
    <property type="match status" value="1"/>
</dbReference>
<evidence type="ECO:0000313" key="7">
    <source>
        <dbReference type="Proteomes" id="UP000187406"/>
    </source>
</evidence>
<dbReference type="STRING" id="3775.A0A1Q3CB08"/>
<dbReference type="EMBL" id="BDDD01001620">
    <property type="protein sequence ID" value="GAV77420.1"/>
    <property type="molecule type" value="Genomic_DNA"/>
</dbReference>
<keyword evidence="4" id="KW-0175">Coiled coil</keyword>